<dbReference type="AlphaFoldDB" id="A0A169PS24"/>
<reference evidence="2 3" key="1">
    <citation type="journal article" date="2016" name="Genome Announc.">
        <title>Complete Genome Sequence of Thiostrepton-Producing Streptomyces laurentii ATCC 31255.</title>
        <authorList>
            <person name="Doi K."/>
            <person name="Fujino Y."/>
            <person name="Nagayoshi Y."/>
            <person name="Ohshima T."/>
            <person name="Ogata S."/>
        </authorList>
    </citation>
    <scope>NUCLEOTIDE SEQUENCE [LARGE SCALE GENOMIC DNA]</scope>
    <source>
        <strain evidence="2 3">ATCC 31255</strain>
    </source>
</reference>
<feature type="compositionally biased region" description="Low complexity" evidence="1">
    <location>
        <begin position="7"/>
        <end position="22"/>
    </location>
</feature>
<evidence type="ECO:0000313" key="2">
    <source>
        <dbReference type="EMBL" id="BAU88345.1"/>
    </source>
</evidence>
<accession>A0A169PS24</accession>
<dbReference type="InterPro" id="IPR027417">
    <property type="entry name" value="P-loop_NTPase"/>
</dbReference>
<evidence type="ECO:0000313" key="3">
    <source>
        <dbReference type="Proteomes" id="UP000217676"/>
    </source>
</evidence>
<protein>
    <recommendedName>
        <fullName evidence="4">HPr kinase</fullName>
    </recommendedName>
</protein>
<dbReference type="SUPFAM" id="SSF53795">
    <property type="entry name" value="PEP carboxykinase-like"/>
    <property type="match status" value="1"/>
</dbReference>
<name>A0A169PS24_STRLU</name>
<proteinExistence type="predicted"/>
<dbReference type="EMBL" id="AP017424">
    <property type="protein sequence ID" value="BAU88345.1"/>
    <property type="molecule type" value="Genomic_DNA"/>
</dbReference>
<dbReference type="Proteomes" id="UP000217676">
    <property type="component" value="Chromosome"/>
</dbReference>
<evidence type="ECO:0000256" key="1">
    <source>
        <dbReference type="SAM" id="MobiDB-lite"/>
    </source>
</evidence>
<organism evidence="2 3">
    <name type="scientific">Streptomyces laurentii</name>
    <dbReference type="NCBI Taxonomy" id="39478"/>
    <lineage>
        <taxon>Bacteria</taxon>
        <taxon>Bacillati</taxon>
        <taxon>Actinomycetota</taxon>
        <taxon>Actinomycetes</taxon>
        <taxon>Kitasatosporales</taxon>
        <taxon>Streptomycetaceae</taxon>
        <taxon>Streptomyces</taxon>
    </lineage>
</organism>
<feature type="region of interest" description="Disordered" evidence="1">
    <location>
        <begin position="1"/>
        <end position="22"/>
    </location>
</feature>
<dbReference type="Gene3D" id="3.40.50.300">
    <property type="entry name" value="P-loop containing nucleotide triphosphate hydrolases"/>
    <property type="match status" value="1"/>
</dbReference>
<keyword evidence="3" id="KW-1185">Reference proteome</keyword>
<gene>
    <name evidence="2" type="ORF">SLA_7480</name>
</gene>
<evidence type="ECO:0008006" key="4">
    <source>
        <dbReference type="Google" id="ProtNLM"/>
    </source>
</evidence>
<dbReference type="KEGG" id="slau:SLA_7480"/>
<sequence>MTSDLIGPGPAAPGASTASPAVSGRLVSERVLTDWEFARPPGTAESFWDGVAPAEGLDVFTRALARGAGPLPGPGAVRLRVRAVDAYRPPPGEPPPASGGPWAAYSESGDVRRIHWPAREASGTAGLLTASPAPSPGAAGALVEVSASHEAFRRKLARMALIAPLMLSGGMALIHGVAVTRDDGFTVLLAGASGSGKSTLGLAAFAHGWRVVAEDLVFVTADRAVVPLFLSGAWECRAHPDDRALIERVTGTPVVGHASELPADHRGREYLFPVRPGAGPAPARPLPLDLVVFVDRDGDAPVSSGGRAGQVLGAGPRSTLGAGPRSTLGAVAKLLRLDFAPVVRETEETLRRVVEGLPSRRFAATGRIADDVPAFLAALDRWAS</sequence>